<feature type="region of interest" description="Disordered" evidence="1">
    <location>
        <begin position="1"/>
        <end position="30"/>
    </location>
</feature>
<dbReference type="EMBL" id="CYKH01001717">
    <property type="protein sequence ID" value="CUG89267.1"/>
    <property type="molecule type" value="Genomic_DNA"/>
</dbReference>
<accession>A0A0S4JIM9</accession>
<evidence type="ECO:0000313" key="3">
    <source>
        <dbReference type="Proteomes" id="UP000051952"/>
    </source>
</evidence>
<evidence type="ECO:0000256" key="1">
    <source>
        <dbReference type="SAM" id="MobiDB-lite"/>
    </source>
</evidence>
<dbReference type="AlphaFoldDB" id="A0A0S4JIM9"/>
<organism evidence="2 3">
    <name type="scientific">Bodo saltans</name>
    <name type="common">Flagellated protozoan</name>
    <dbReference type="NCBI Taxonomy" id="75058"/>
    <lineage>
        <taxon>Eukaryota</taxon>
        <taxon>Discoba</taxon>
        <taxon>Euglenozoa</taxon>
        <taxon>Kinetoplastea</taxon>
        <taxon>Metakinetoplastina</taxon>
        <taxon>Eubodonida</taxon>
        <taxon>Bodonidae</taxon>
        <taxon>Bodo</taxon>
    </lineage>
</organism>
<feature type="compositionally biased region" description="Polar residues" evidence="1">
    <location>
        <begin position="1"/>
        <end position="12"/>
    </location>
</feature>
<sequence length="75" mass="8450">MSQPNRTLSENDASAPGKSDRKRSRDETTEASHRLLVKFLAELIDGALRYEELGMAVNMDQRAGWVQGWVQGWMG</sequence>
<name>A0A0S4JIM9_BODSA</name>
<proteinExistence type="predicted"/>
<evidence type="ECO:0000313" key="2">
    <source>
        <dbReference type="EMBL" id="CUG89267.1"/>
    </source>
</evidence>
<protein>
    <submittedName>
        <fullName evidence="2">Uncharacterized protein</fullName>
    </submittedName>
</protein>
<keyword evidence="3" id="KW-1185">Reference proteome</keyword>
<reference evidence="3" key="1">
    <citation type="submission" date="2015-09" db="EMBL/GenBank/DDBJ databases">
        <authorList>
            <consortium name="Pathogen Informatics"/>
        </authorList>
    </citation>
    <scope>NUCLEOTIDE SEQUENCE [LARGE SCALE GENOMIC DNA]</scope>
    <source>
        <strain evidence="3">Lake Konstanz</strain>
    </source>
</reference>
<dbReference type="VEuPathDB" id="TriTrypDB:BSAL_20175"/>
<gene>
    <name evidence="2" type="ORF">BSAL_20175</name>
</gene>
<dbReference type="Proteomes" id="UP000051952">
    <property type="component" value="Unassembled WGS sequence"/>
</dbReference>